<accession>A0A8H4R4G9</accession>
<evidence type="ECO:0000259" key="3">
    <source>
        <dbReference type="Pfam" id="PF20151"/>
    </source>
</evidence>
<keyword evidence="2" id="KW-0812">Transmembrane</keyword>
<evidence type="ECO:0000256" key="2">
    <source>
        <dbReference type="SAM" id="Phobius"/>
    </source>
</evidence>
<comment type="caution">
    <text evidence="4">The sequence shown here is derived from an EMBL/GenBank/DDBJ whole genome shotgun (WGS) entry which is preliminary data.</text>
</comment>
<feature type="compositionally biased region" description="Polar residues" evidence="1">
    <location>
        <begin position="335"/>
        <end position="378"/>
    </location>
</feature>
<name>A0A8H4R4G9_9AGAR</name>
<evidence type="ECO:0000313" key="5">
    <source>
        <dbReference type="Proteomes" id="UP000521872"/>
    </source>
</evidence>
<feature type="transmembrane region" description="Helical" evidence="2">
    <location>
        <begin position="161"/>
        <end position="184"/>
    </location>
</feature>
<feature type="transmembrane region" description="Helical" evidence="2">
    <location>
        <begin position="53"/>
        <end position="74"/>
    </location>
</feature>
<feature type="region of interest" description="Disordered" evidence="1">
    <location>
        <begin position="248"/>
        <end position="281"/>
    </location>
</feature>
<feature type="region of interest" description="Disordered" evidence="1">
    <location>
        <begin position="326"/>
        <end position="449"/>
    </location>
</feature>
<feature type="region of interest" description="Disordered" evidence="1">
    <location>
        <begin position="296"/>
        <end position="315"/>
    </location>
</feature>
<organism evidence="4 5">
    <name type="scientific">Agrocybe pediades</name>
    <dbReference type="NCBI Taxonomy" id="84607"/>
    <lineage>
        <taxon>Eukaryota</taxon>
        <taxon>Fungi</taxon>
        <taxon>Dikarya</taxon>
        <taxon>Basidiomycota</taxon>
        <taxon>Agaricomycotina</taxon>
        <taxon>Agaricomycetes</taxon>
        <taxon>Agaricomycetidae</taxon>
        <taxon>Agaricales</taxon>
        <taxon>Agaricineae</taxon>
        <taxon>Strophariaceae</taxon>
        <taxon>Agrocybe</taxon>
    </lineage>
</organism>
<keyword evidence="2" id="KW-0472">Membrane</keyword>
<feature type="compositionally biased region" description="Polar residues" evidence="1">
    <location>
        <begin position="386"/>
        <end position="420"/>
    </location>
</feature>
<dbReference type="InterPro" id="IPR045340">
    <property type="entry name" value="DUF6533"/>
</dbReference>
<reference evidence="4 5" key="1">
    <citation type="submission" date="2019-12" db="EMBL/GenBank/DDBJ databases">
        <authorList>
            <person name="Floudas D."/>
            <person name="Bentzer J."/>
            <person name="Ahren D."/>
            <person name="Johansson T."/>
            <person name="Persson P."/>
            <person name="Tunlid A."/>
        </authorList>
    </citation>
    <scope>NUCLEOTIDE SEQUENCE [LARGE SCALE GENOMIC DNA]</scope>
    <source>
        <strain evidence="4 5">CBS 102.39</strain>
    </source>
</reference>
<gene>
    <name evidence="4" type="ORF">D9613_009151</name>
</gene>
<keyword evidence="5" id="KW-1185">Reference proteome</keyword>
<proteinExistence type="predicted"/>
<dbReference type="Proteomes" id="UP000521872">
    <property type="component" value="Unassembled WGS sequence"/>
</dbReference>
<feature type="transmembrane region" description="Helical" evidence="2">
    <location>
        <begin position="127"/>
        <end position="149"/>
    </location>
</feature>
<evidence type="ECO:0000256" key="1">
    <source>
        <dbReference type="SAM" id="MobiDB-lite"/>
    </source>
</evidence>
<sequence length="449" mass="50160">MLLDELSRAGRYAAHAWESRPAPVGRNQFNLPRELVLDSQQLVEDQNLAHDAFLVNLFSVAALTWVLYDMTLNVDREISLVWKRWHEKRGRHSRRLYILVRYFSVINLAWYIGVNTSFGLSRNVCGAWYYIVLVNTSIITLLPDIMLLIRVNAVYNWDMRTLLFSIFLFIIQMTTSLVAGTLAVDSSTRFIPTGVIPGCQILLNKPIARFTLVAWIPSILIQFTYFLLIVNTLANLLHGLKQAQAKSQPSTTWLPDHTAPAPSNMPLKPITKSEPSPTSNQVDCDLDLNKALQATDTVNAEKNTETPAVTDEGEIAKVASIPFPSSSASPPIAFDTSTPGASSSKLPPRTRSISYQSQDMSFNTLRSTRTIQSSINDSSMRDLIQPSRSRAYSQSATEQSYLSSQSDIPLPSHQNQSEQSFRLHRLQSLPIPEPSHGGQAAEDWPVNMS</sequence>
<feature type="compositionally biased region" description="Polar residues" evidence="1">
    <location>
        <begin position="296"/>
        <end position="307"/>
    </location>
</feature>
<protein>
    <recommendedName>
        <fullName evidence="3">DUF6533 domain-containing protein</fullName>
    </recommendedName>
</protein>
<dbReference type="EMBL" id="JAACJL010000002">
    <property type="protein sequence ID" value="KAF4622041.1"/>
    <property type="molecule type" value="Genomic_DNA"/>
</dbReference>
<dbReference type="AlphaFoldDB" id="A0A8H4R4G9"/>
<feature type="transmembrane region" description="Helical" evidence="2">
    <location>
        <begin position="95"/>
        <end position="112"/>
    </location>
</feature>
<keyword evidence="2" id="KW-1133">Transmembrane helix</keyword>
<evidence type="ECO:0000313" key="4">
    <source>
        <dbReference type="EMBL" id="KAF4622041.1"/>
    </source>
</evidence>
<feature type="domain" description="DUF6533" evidence="3">
    <location>
        <begin position="58"/>
        <end position="105"/>
    </location>
</feature>
<feature type="transmembrane region" description="Helical" evidence="2">
    <location>
        <begin position="212"/>
        <end position="237"/>
    </location>
</feature>
<dbReference type="Pfam" id="PF20151">
    <property type="entry name" value="DUF6533"/>
    <property type="match status" value="1"/>
</dbReference>